<gene>
    <name evidence="1" type="ORF">QUG93_13470</name>
</gene>
<evidence type="ECO:0000313" key="2">
    <source>
        <dbReference type="Proteomes" id="UP001236404"/>
    </source>
</evidence>
<accession>A0ABT7TTR4</accession>
<evidence type="ECO:0000313" key="1">
    <source>
        <dbReference type="EMBL" id="MDM7892699.1"/>
    </source>
</evidence>
<comment type="caution">
    <text evidence="1">The sequence shown here is derived from an EMBL/GenBank/DDBJ whole genome shotgun (WGS) entry which is preliminary data.</text>
</comment>
<protein>
    <submittedName>
        <fullName evidence="1">Uncharacterized protein</fullName>
    </submittedName>
</protein>
<proteinExistence type="predicted"/>
<organism evidence="1 2">
    <name type="scientific">Curtobacterium caseinilyticum</name>
    <dbReference type="NCBI Taxonomy" id="3055137"/>
    <lineage>
        <taxon>Bacteria</taxon>
        <taxon>Bacillati</taxon>
        <taxon>Actinomycetota</taxon>
        <taxon>Actinomycetes</taxon>
        <taxon>Micrococcales</taxon>
        <taxon>Microbacteriaceae</taxon>
        <taxon>Curtobacterium</taxon>
    </lineage>
</organism>
<reference evidence="1 2" key="1">
    <citation type="submission" date="2023-06" db="EMBL/GenBank/DDBJ databases">
        <authorList>
            <person name="Feng G."/>
            <person name="Li J."/>
            <person name="Zhu H."/>
        </authorList>
    </citation>
    <scope>NUCLEOTIDE SEQUENCE [LARGE SCALE GENOMIC DNA]</scope>
    <source>
        <strain evidence="1 2">RHCKG28</strain>
    </source>
</reference>
<dbReference type="EMBL" id="JAUCMN010000010">
    <property type="protein sequence ID" value="MDM7892699.1"/>
    <property type="molecule type" value="Genomic_DNA"/>
</dbReference>
<name>A0ABT7TTR4_9MICO</name>
<sequence>MDADTAQRTRIDIVDETTGALGGEGATRTSPDYVESCQLTSDEEGARWVYRVARSESGDAQADPVAASDIWRPAGMRVDRLVDAKGPAMVARGGDRVSLCFPGDADRITEQQADE</sequence>
<dbReference type="Proteomes" id="UP001236404">
    <property type="component" value="Unassembled WGS sequence"/>
</dbReference>
<dbReference type="RefSeq" id="WP_289474643.1">
    <property type="nucleotide sequence ID" value="NZ_JAUCMN010000010.1"/>
</dbReference>
<keyword evidence="2" id="KW-1185">Reference proteome</keyword>